<dbReference type="Proteomes" id="UP001345691">
    <property type="component" value="Unassembled WGS sequence"/>
</dbReference>
<organism evidence="1 2">
    <name type="scientific">Exophiala sideris</name>
    <dbReference type="NCBI Taxonomy" id="1016849"/>
    <lineage>
        <taxon>Eukaryota</taxon>
        <taxon>Fungi</taxon>
        <taxon>Dikarya</taxon>
        <taxon>Ascomycota</taxon>
        <taxon>Pezizomycotina</taxon>
        <taxon>Eurotiomycetes</taxon>
        <taxon>Chaetothyriomycetidae</taxon>
        <taxon>Chaetothyriales</taxon>
        <taxon>Herpotrichiellaceae</taxon>
        <taxon>Exophiala</taxon>
    </lineage>
</organism>
<accession>A0ABR0JRG5</accession>
<dbReference type="PANTHER" id="PTHR24148">
    <property type="entry name" value="ANKYRIN REPEAT DOMAIN-CONTAINING PROTEIN 39 HOMOLOG-RELATED"/>
    <property type="match status" value="1"/>
</dbReference>
<evidence type="ECO:0000313" key="2">
    <source>
        <dbReference type="Proteomes" id="UP001345691"/>
    </source>
</evidence>
<reference evidence="1 2" key="1">
    <citation type="submission" date="2023-08" db="EMBL/GenBank/DDBJ databases">
        <title>Black Yeasts Isolated from many extreme environments.</title>
        <authorList>
            <person name="Coleine C."/>
            <person name="Stajich J.E."/>
            <person name="Selbmann L."/>
        </authorList>
    </citation>
    <scope>NUCLEOTIDE SEQUENCE [LARGE SCALE GENOMIC DNA]</scope>
    <source>
        <strain evidence="1 2">CCFEE 6328</strain>
    </source>
</reference>
<dbReference type="InterPro" id="IPR052895">
    <property type="entry name" value="HetReg/Transcr_Mod"/>
</dbReference>
<dbReference type="Pfam" id="PF26639">
    <property type="entry name" value="Het-6_barrel"/>
    <property type="match status" value="1"/>
</dbReference>
<dbReference type="EMBL" id="JAVRRF010000001">
    <property type="protein sequence ID" value="KAK5068568.1"/>
    <property type="molecule type" value="Genomic_DNA"/>
</dbReference>
<comment type="caution">
    <text evidence="1">The sequence shown here is derived from an EMBL/GenBank/DDBJ whole genome shotgun (WGS) entry which is preliminary data.</text>
</comment>
<evidence type="ECO:0008006" key="3">
    <source>
        <dbReference type="Google" id="ProtNLM"/>
    </source>
</evidence>
<protein>
    <recommendedName>
        <fullName evidence="3">Heterokaryon incompatibility domain-containing protein</fullName>
    </recommendedName>
</protein>
<dbReference type="PANTHER" id="PTHR24148:SF64">
    <property type="entry name" value="HETEROKARYON INCOMPATIBILITY DOMAIN-CONTAINING PROTEIN"/>
    <property type="match status" value="1"/>
</dbReference>
<sequence>MVCIWLGEPSESSSLGMSLLGGVEGDYFDWLREQPLNADYVLKYAQALKDILSRPWWSRLWPAQEFALAPASIFMCGSHWFDSAQLVKDDDLTSMIGTLHGNGLSDDLSMSLHDLQANSFTQTTTIKALWHHMSSQKPSKKAEIFLEILKRCAGRHCFDDRDRVFALLGLSPEPVAWSVNANYDSSVPEVYEDLAANVIRHFDSLAVLITAGLGLQTEPDLPSWVPDWRNFHMLVQPRWYGECGTTFSAFANKRHAWACGDNQLRVKGVRLGTIPSVGLGVVCKPMLNSLMADYEIVFRRALRSWMGLCDVATREGGMDSYLNGSSKAEAFYRTVYGDVESTMYPGGYTNCVRLQTSDVQATVSNVDWAERLGRYDGERIGPEGQHVPPYVGARRLFVTDTGYFGNGGPSVEPGDQVFILMGCDYPAILRPMDYSTPQCTMYKLVETCYVHGVMDGELFEGASLFEVSESSEEDDIRTYLAWVEELGDHVIEPVWLC</sequence>
<proteinExistence type="predicted"/>
<name>A0ABR0JRG5_9EURO</name>
<gene>
    <name evidence="1" type="ORF">LTR69_000688</name>
</gene>
<evidence type="ECO:0000313" key="1">
    <source>
        <dbReference type="EMBL" id="KAK5068568.1"/>
    </source>
</evidence>
<keyword evidence="2" id="KW-1185">Reference proteome</keyword>